<dbReference type="OrthoDB" id="8584557at2"/>
<feature type="transmembrane region" description="Helical" evidence="5">
    <location>
        <begin position="113"/>
        <end position="134"/>
    </location>
</feature>
<evidence type="ECO:0000313" key="8">
    <source>
        <dbReference type="Proteomes" id="UP000072421"/>
    </source>
</evidence>
<dbReference type="AlphaFoldDB" id="A0A127PD90"/>
<feature type="transmembrane region" description="Helical" evidence="5">
    <location>
        <begin position="50"/>
        <end position="75"/>
    </location>
</feature>
<dbReference type="InterPro" id="IPR037185">
    <property type="entry name" value="EmrE-like"/>
</dbReference>
<reference evidence="7 8" key="1">
    <citation type="submission" date="2015-11" db="EMBL/GenBank/DDBJ databases">
        <title>Exploring the genomic traits of fungus-feeding bacterial genus Collimonas.</title>
        <authorList>
            <person name="Song C."/>
            <person name="Schmidt R."/>
            <person name="de Jager V."/>
            <person name="Krzyzanowska D."/>
            <person name="Jongedijk E."/>
            <person name="Cankar K."/>
            <person name="Beekwilder J."/>
            <person name="van Veen A."/>
            <person name="de Boer W."/>
            <person name="van Veen J.A."/>
            <person name="Garbeva P."/>
        </authorList>
    </citation>
    <scope>NUCLEOTIDE SEQUENCE [LARGE SCALE GENOMIC DNA]</scope>
    <source>
        <strain evidence="7 8">Ter6</strain>
    </source>
</reference>
<organism evidence="7">
    <name type="scientific">Collimonas fungivorans</name>
    <dbReference type="NCBI Taxonomy" id="158899"/>
    <lineage>
        <taxon>Bacteria</taxon>
        <taxon>Pseudomonadati</taxon>
        <taxon>Pseudomonadota</taxon>
        <taxon>Betaproteobacteria</taxon>
        <taxon>Burkholderiales</taxon>
        <taxon>Oxalobacteraceae</taxon>
        <taxon>Collimonas</taxon>
    </lineage>
</organism>
<evidence type="ECO:0000313" key="7">
    <source>
        <dbReference type="EMBL" id="AMO95665.1"/>
    </source>
</evidence>
<feature type="transmembrane region" description="Helical" evidence="5">
    <location>
        <begin position="233"/>
        <end position="253"/>
    </location>
</feature>
<gene>
    <name evidence="7" type="ORF">CFter6_3008</name>
</gene>
<feature type="transmembrane region" description="Helical" evidence="5">
    <location>
        <begin position="290"/>
        <end position="308"/>
    </location>
</feature>
<accession>A0A127PD90</accession>
<dbReference type="RefSeq" id="WP_061540433.1">
    <property type="nucleotide sequence ID" value="NZ_CP013232.1"/>
</dbReference>
<comment type="subcellular location">
    <subcellularLocation>
        <location evidence="1">Membrane</location>
        <topology evidence="1">Multi-pass membrane protein</topology>
    </subcellularLocation>
</comment>
<keyword evidence="3 5" id="KW-1133">Transmembrane helix</keyword>
<evidence type="ECO:0000259" key="6">
    <source>
        <dbReference type="Pfam" id="PF00892"/>
    </source>
</evidence>
<dbReference type="GO" id="GO:0016020">
    <property type="term" value="C:membrane"/>
    <property type="evidence" value="ECO:0007669"/>
    <property type="project" value="UniProtKB-SubCell"/>
</dbReference>
<dbReference type="PATRIC" id="fig|158899.10.peg.3002"/>
<sequence>MKLQQKILNEGGSTKRPESMSLKQGATLMTAAALLTPIPDAIAKILGENYGIPVIIIALARFVLQIASALPLLLASGGWSALRVQNLRLNLLRGVLLAAASIAFFVALKAMPLADAIAIFFIQPMIVTILAVVFLKEKPDLRRITAVFAGFGGTLLVIQPNLVILGPVATLPLTCAVLFAIYLVLGRHLSKSDSPLVMHLYTGLGGTLSLGAMLAIGSLGNIMEFHTIAPIDYSAWTLLVVMGLFASLIHLMYIQAYRLAPAGLLAPLSYIEIVSAVGLGFLLFGDFPDTLKGLGIAVIIGSGLMLGWTDRSISQKNSVTRSITCYRKE</sequence>
<feature type="transmembrane region" description="Helical" evidence="5">
    <location>
        <begin position="87"/>
        <end position="107"/>
    </location>
</feature>
<dbReference type="Pfam" id="PF00892">
    <property type="entry name" value="EamA"/>
    <property type="match status" value="2"/>
</dbReference>
<evidence type="ECO:0000256" key="2">
    <source>
        <dbReference type="ARBA" id="ARBA00022692"/>
    </source>
</evidence>
<keyword evidence="4 5" id="KW-0472">Membrane</keyword>
<dbReference type="Gene3D" id="1.10.3730.20">
    <property type="match status" value="1"/>
</dbReference>
<feature type="transmembrane region" description="Helical" evidence="5">
    <location>
        <begin position="164"/>
        <end position="185"/>
    </location>
</feature>
<dbReference type="EMBL" id="CP013232">
    <property type="protein sequence ID" value="AMO95665.1"/>
    <property type="molecule type" value="Genomic_DNA"/>
</dbReference>
<feature type="transmembrane region" description="Helical" evidence="5">
    <location>
        <begin position="265"/>
        <end position="284"/>
    </location>
</feature>
<protein>
    <submittedName>
        <fullName evidence="7">EamA-like transporter family protein</fullName>
    </submittedName>
</protein>
<dbReference type="InterPro" id="IPR000620">
    <property type="entry name" value="EamA_dom"/>
</dbReference>
<dbReference type="Proteomes" id="UP000072421">
    <property type="component" value="Chromosome"/>
</dbReference>
<dbReference type="PANTHER" id="PTHR22911:SF6">
    <property type="entry name" value="SOLUTE CARRIER FAMILY 35 MEMBER G1"/>
    <property type="match status" value="1"/>
</dbReference>
<name>A0A127PD90_9BURK</name>
<feature type="domain" description="EamA" evidence="6">
    <location>
        <begin position="173"/>
        <end position="305"/>
    </location>
</feature>
<dbReference type="PANTHER" id="PTHR22911">
    <property type="entry name" value="ACYL-MALONYL CONDENSING ENZYME-RELATED"/>
    <property type="match status" value="1"/>
</dbReference>
<keyword evidence="2 5" id="KW-0812">Transmembrane</keyword>
<evidence type="ECO:0000256" key="5">
    <source>
        <dbReference type="SAM" id="Phobius"/>
    </source>
</evidence>
<feature type="domain" description="EamA" evidence="6">
    <location>
        <begin position="27"/>
        <end position="158"/>
    </location>
</feature>
<evidence type="ECO:0000256" key="4">
    <source>
        <dbReference type="ARBA" id="ARBA00023136"/>
    </source>
</evidence>
<evidence type="ECO:0000256" key="3">
    <source>
        <dbReference type="ARBA" id="ARBA00022989"/>
    </source>
</evidence>
<feature type="transmembrane region" description="Helical" evidence="5">
    <location>
        <begin position="197"/>
        <end position="221"/>
    </location>
</feature>
<proteinExistence type="predicted"/>
<evidence type="ECO:0000256" key="1">
    <source>
        <dbReference type="ARBA" id="ARBA00004141"/>
    </source>
</evidence>
<dbReference type="SUPFAM" id="SSF103481">
    <property type="entry name" value="Multidrug resistance efflux transporter EmrE"/>
    <property type="match status" value="2"/>
</dbReference>